<dbReference type="Proteomes" id="UP000252139">
    <property type="component" value="Unassembled WGS sequence"/>
</dbReference>
<dbReference type="GO" id="GO:0000775">
    <property type="term" value="C:chromosome, centromeric region"/>
    <property type="evidence" value="ECO:0007669"/>
    <property type="project" value="UniProtKB-SubCell"/>
</dbReference>
<keyword evidence="4" id="KW-0158">Chromosome</keyword>
<dbReference type="Pfam" id="PF05238">
    <property type="entry name" value="CENP-N"/>
    <property type="match status" value="1"/>
</dbReference>
<organism evidence="7 8">
    <name type="scientific">Rhizopus azygosporus</name>
    <name type="common">Rhizopus microsporus var. azygosporus</name>
    <dbReference type="NCBI Taxonomy" id="86630"/>
    <lineage>
        <taxon>Eukaryota</taxon>
        <taxon>Fungi</taxon>
        <taxon>Fungi incertae sedis</taxon>
        <taxon>Mucoromycota</taxon>
        <taxon>Mucoromycotina</taxon>
        <taxon>Mucoromycetes</taxon>
        <taxon>Mucorales</taxon>
        <taxon>Mucorineae</taxon>
        <taxon>Rhizopodaceae</taxon>
        <taxon>Rhizopus</taxon>
    </lineage>
</organism>
<dbReference type="PANTHER" id="PTHR46790:SF1">
    <property type="entry name" value="CENTROMERE PROTEIN N"/>
    <property type="match status" value="1"/>
</dbReference>
<keyword evidence="5" id="KW-0539">Nucleus</keyword>
<dbReference type="InterPro" id="IPR007902">
    <property type="entry name" value="Chl4/mis15/CENP-N"/>
</dbReference>
<evidence type="ECO:0000256" key="5">
    <source>
        <dbReference type="ARBA" id="ARBA00023242"/>
    </source>
</evidence>
<dbReference type="GO" id="GO:0034080">
    <property type="term" value="P:CENP-A containing chromatin assembly"/>
    <property type="evidence" value="ECO:0007669"/>
    <property type="project" value="InterPro"/>
</dbReference>
<dbReference type="AlphaFoldDB" id="A0A367JJL1"/>
<comment type="similarity">
    <text evidence="3">Belongs to the CENP-N/CHL4 family.</text>
</comment>
<dbReference type="PANTHER" id="PTHR46790">
    <property type="entry name" value="CENTROMERE PROTEIN N"/>
    <property type="match status" value="1"/>
</dbReference>
<dbReference type="STRING" id="86630.A0A367JJL1"/>
<evidence type="ECO:0000256" key="2">
    <source>
        <dbReference type="ARBA" id="ARBA00004584"/>
    </source>
</evidence>
<dbReference type="GO" id="GO:0005654">
    <property type="term" value="C:nucleoplasm"/>
    <property type="evidence" value="ECO:0007669"/>
    <property type="project" value="TreeGrafter"/>
</dbReference>
<keyword evidence="8" id="KW-1185">Reference proteome</keyword>
<protein>
    <submittedName>
        <fullName evidence="7">Uncharacterized protein</fullName>
    </submittedName>
</protein>
<reference evidence="7 8" key="1">
    <citation type="journal article" date="2018" name="G3 (Bethesda)">
        <title>Phylogenetic and Phylogenomic Definition of Rhizopus Species.</title>
        <authorList>
            <person name="Gryganskyi A.P."/>
            <person name="Golan J."/>
            <person name="Dolatabadi S."/>
            <person name="Mondo S."/>
            <person name="Robb S."/>
            <person name="Idnurm A."/>
            <person name="Muszewska A."/>
            <person name="Steczkiewicz K."/>
            <person name="Masonjones S."/>
            <person name="Liao H.L."/>
            <person name="Gajdeczka M.T."/>
            <person name="Anike F."/>
            <person name="Vuek A."/>
            <person name="Anishchenko I.M."/>
            <person name="Voigt K."/>
            <person name="de Hoog G.S."/>
            <person name="Smith M.E."/>
            <person name="Heitman J."/>
            <person name="Vilgalys R."/>
            <person name="Stajich J.E."/>
        </authorList>
    </citation>
    <scope>NUCLEOTIDE SEQUENCE [LARGE SCALE GENOMIC DNA]</scope>
    <source>
        <strain evidence="7 8">CBS 357.93</strain>
    </source>
</reference>
<keyword evidence="6" id="KW-0137">Centromere</keyword>
<proteinExistence type="inferred from homology"/>
<dbReference type="InterPro" id="IPR052011">
    <property type="entry name" value="CENP-NAC/CAD_complex"/>
</dbReference>
<dbReference type="EMBL" id="PJQL01001172">
    <property type="protein sequence ID" value="RCH90130.1"/>
    <property type="molecule type" value="Genomic_DNA"/>
</dbReference>
<comment type="caution">
    <text evidence="7">The sequence shown here is derived from an EMBL/GenBank/DDBJ whole genome shotgun (WGS) entry which is preliminary data.</text>
</comment>
<accession>A0A367JJL1</accession>
<evidence type="ECO:0000256" key="1">
    <source>
        <dbReference type="ARBA" id="ARBA00004123"/>
    </source>
</evidence>
<evidence type="ECO:0000256" key="6">
    <source>
        <dbReference type="ARBA" id="ARBA00023328"/>
    </source>
</evidence>
<evidence type="ECO:0000256" key="4">
    <source>
        <dbReference type="ARBA" id="ARBA00022454"/>
    </source>
</evidence>
<dbReference type="GO" id="GO:0007059">
    <property type="term" value="P:chromosome segregation"/>
    <property type="evidence" value="ECO:0007669"/>
    <property type="project" value="InterPro"/>
</dbReference>
<sequence length="433" mass="50152">MLTQKDLQLFKYDASINRLLSYTPMPALRKTISLWFDVPELYPRNRTSKLEHYTSGTKYKNKVDILQRIKAVDWTEGLYAVQIAQLEIHTMMSRSSGRKWKFVEIAKESGKINTQMDMTTIQQQLDSFLSSLQDCYIYACKDKNQDTYWFYLRFYQSMDNEPISTKRQHGFIVYYPETGYLLVHPGWTKELNTYVMEAILNVFSADKLIIQTVAAAEIEEIAKQIMNRKSLGVFSQLRNNQTDANPLDIRQKRPRVFEDTYTRPGEQRRRIVPVDIEEMKARYEAINNHFGSDTIVSYRSLDINLALPLQVSDSFETIETEDAEDEEDEEENTINIDINLKGSSVVDGLRQMVLAGTIQSPLPPWLENVAASVSSKIYISKDGVLKERYENDSDNENYGVEDILAEEKEHEKARRGIGELIAEIEREQQDTPL</sequence>
<dbReference type="OrthoDB" id="6585699at2759"/>
<name>A0A367JJL1_RHIAZ</name>
<comment type="subcellular location">
    <subcellularLocation>
        <location evidence="2">Chromosome</location>
        <location evidence="2">Centromere</location>
    </subcellularLocation>
    <subcellularLocation>
        <location evidence="1">Nucleus</location>
    </subcellularLocation>
</comment>
<evidence type="ECO:0000313" key="7">
    <source>
        <dbReference type="EMBL" id="RCH90130.1"/>
    </source>
</evidence>
<evidence type="ECO:0000313" key="8">
    <source>
        <dbReference type="Proteomes" id="UP000252139"/>
    </source>
</evidence>
<gene>
    <name evidence="7" type="ORF">CU097_004648</name>
</gene>
<evidence type="ECO:0000256" key="3">
    <source>
        <dbReference type="ARBA" id="ARBA00005566"/>
    </source>
</evidence>